<dbReference type="HAMAP" id="MF_02100">
    <property type="entry name" value="Methyltr_YrrT"/>
    <property type="match status" value="1"/>
</dbReference>
<dbReference type="GO" id="GO:0032259">
    <property type="term" value="P:methylation"/>
    <property type="evidence" value="ECO:0007669"/>
    <property type="project" value="UniProtKB-KW"/>
</dbReference>
<evidence type="ECO:0000256" key="1">
    <source>
        <dbReference type="ARBA" id="ARBA00022603"/>
    </source>
</evidence>
<evidence type="ECO:0000256" key="2">
    <source>
        <dbReference type="ARBA" id="ARBA00022679"/>
    </source>
</evidence>
<dbReference type="PANTHER" id="PTHR43861">
    <property type="entry name" value="TRANS-ACONITATE 2-METHYLTRANSFERASE-RELATED"/>
    <property type="match status" value="1"/>
</dbReference>
<dbReference type="InterPro" id="IPR023553">
    <property type="entry name" value="Uncharacterised_MeTfrase_YrrT"/>
</dbReference>
<sequence length="216" mass="24905">MGREFIPIFSEWAKQYDETVKGKDEEYREVFLHYSELLADIAEKAGDSVIEFGSGTGNLTLELIRRKKTVFAIEPSAAMRQVAEAKPELSQVTFIDGDMERFPQIDFSIDTIVSSYVFHHLNETEKQRVIKRYKALLSEGGKVILGDTMFLSLDHKESILREAIKANHLRLAADLQREYYPLIPDIETYFRANGFTSRFKQINAFVWLVEARGEKE</sequence>
<proteinExistence type="inferred from homology"/>
<protein>
    <recommendedName>
        <fullName evidence="4">Uncharacterized methyltransferase NCTC12360_00390</fullName>
        <ecNumber evidence="4">2.1.1.-</ecNumber>
    </recommendedName>
</protein>
<keyword evidence="1 4" id="KW-0489">Methyltransferase</keyword>
<dbReference type="Gene3D" id="3.40.50.150">
    <property type="entry name" value="Vaccinia Virus protein VP39"/>
    <property type="match status" value="1"/>
</dbReference>
<feature type="binding site" evidence="4">
    <location>
        <position position="98"/>
    </location>
    <ligand>
        <name>S-adenosyl-L-methionine</name>
        <dbReference type="ChEBI" id="CHEBI:59789"/>
    </ligand>
</feature>
<evidence type="ECO:0000313" key="6">
    <source>
        <dbReference type="EMBL" id="STD81972.1"/>
    </source>
</evidence>
<keyword evidence="3 4" id="KW-0949">S-adenosyl-L-methionine</keyword>
<dbReference type="CDD" id="cd02440">
    <property type="entry name" value="AdoMet_MTases"/>
    <property type="match status" value="1"/>
</dbReference>
<evidence type="ECO:0000256" key="3">
    <source>
        <dbReference type="ARBA" id="ARBA00022691"/>
    </source>
</evidence>
<organism evidence="6 7">
    <name type="scientific">Enterococcus gallinarum</name>
    <dbReference type="NCBI Taxonomy" id="1353"/>
    <lineage>
        <taxon>Bacteria</taxon>
        <taxon>Bacillati</taxon>
        <taxon>Bacillota</taxon>
        <taxon>Bacilli</taxon>
        <taxon>Lactobacillales</taxon>
        <taxon>Enterococcaceae</taxon>
        <taxon>Enterococcus</taxon>
    </lineage>
</organism>
<dbReference type="Proteomes" id="UP000254807">
    <property type="component" value="Unassembled WGS sequence"/>
</dbReference>
<dbReference type="AlphaFoldDB" id="A0A376GWB5"/>
<dbReference type="RefSeq" id="WP_060813346.1">
    <property type="nucleotide sequence ID" value="NZ_JARPZP010000029.1"/>
</dbReference>
<dbReference type="GO" id="GO:0008757">
    <property type="term" value="F:S-adenosylmethionine-dependent methyltransferase activity"/>
    <property type="evidence" value="ECO:0007669"/>
    <property type="project" value="UniProtKB-UniRule"/>
</dbReference>
<feature type="binding site" evidence="4">
    <location>
        <position position="53"/>
    </location>
    <ligand>
        <name>S-adenosyl-L-methionine</name>
        <dbReference type="ChEBI" id="CHEBI:59789"/>
    </ligand>
</feature>
<dbReference type="InterPro" id="IPR041698">
    <property type="entry name" value="Methyltransf_25"/>
</dbReference>
<evidence type="ECO:0000313" key="7">
    <source>
        <dbReference type="Proteomes" id="UP000254807"/>
    </source>
</evidence>
<dbReference type="OrthoDB" id="465705at2"/>
<keyword evidence="7" id="KW-1185">Reference proteome</keyword>
<name>A0A376GWB5_ENTGA</name>
<gene>
    <name evidence="6" type="ORF">NCTC12360_00390</name>
</gene>
<dbReference type="EMBL" id="UFYW01000001">
    <property type="protein sequence ID" value="STD81972.1"/>
    <property type="molecule type" value="Genomic_DNA"/>
</dbReference>
<comment type="similarity">
    <text evidence="4">Belongs to the methyltransferase superfamily. YrrT family.</text>
</comment>
<dbReference type="SUPFAM" id="SSF53335">
    <property type="entry name" value="S-adenosyl-L-methionine-dependent methyltransferases"/>
    <property type="match status" value="1"/>
</dbReference>
<dbReference type="Pfam" id="PF13649">
    <property type="entry name" value="Methyltransf_25"/>
    <property type="match status" value="1"/>
</dbReference>
<dbReference type="EC" id="2.1.1.-" evidence="4"/>
<reference evidence="6 7" key="1">
    <citation type="submission" date="2018-06" db="EMBL/GenBank/DDBJ databases">
        <authorList>
            <consortium name="Pathogen Informatics"/>
            <person name="Doyle S."/>
        </authorList>
    </citation>
    <scope>NUCLEOTIDE SEQUENCE [LARGE SCALE GENOMIC DNA]</scope>
    <source>
        <strain evidence="6 7">NCTC12360</strain>
    </source>
</reference>
<accession>A0A376GWB5</accession>
<dbReference type="InterPro" id="IPR029063">
    <property type="entry name" value="SAM-dependent_MTases_sf"/>
</dbReference>
<feature type="domain" description="Methyltransferase" evidence="5">
    <location>
        <begin position="49"/>
        <end position="141"/>
    </location>
</feature>
<keyword evidence="2 4" id="KW-0808">Transferase</keyword>
<feature type="binding site" evidence="4">
    <location>
        <position position="74"/>
    </location>
    <ligand>
        <name>S-adenosyl-L-methionine</name>
        <dbReference type="ChEBI" id="CHEBI:59789"/>
    </ligand>
</feature>
<evidence type="ECO:0000256" key="4">
    <source>
        <dbReference type="HAMAP-Rule" id="MF_02100"/>
    </source>
</evidence>
<comment type="function">
    <text evidence="4">Could be a S-adenosyl-L-methionine-dependent methyltransferase.</text>
</comment>
<evidence type="ECO:0000259" key="5">
    <source>
        <dbReference type="Pfam" id="PF13649"/>
    </source>
</evidence>